<evidence type="ECO:0000313" key="4">
    <source>
        <dbReference type="Proteomes" id="UP000016587"/>
    </source>
</evidence>
<dbReference type="EMBL" id="CP006585">
    <property type="protein sequence ID" value="AGW12383.1"/>
    <property type="molecule type" value="Genomic_DNA"/>
</dbReference>
<protein>
    <submittedName>
        <fullName evidence="3">Putative Relaxase/mobilization nuclease family protein</fullName>
    </submittedName>
</protein>
<dbReference type="NCBIfam" id="NF041893">
    <property type="entry name" value="TraI_MobP_relax"/>
    <property type="match status" value="1"/>
</dbReference>
<evidence type="ECO:0000313" key="3">
    <source>
        <dbReference type="EMBL" id="AGW12383.1"/>
    </source>
</evidence>
<dbReference type="InterPro" id="IPR049751">
    <property type="entry name" value="TraI/MobA_relaxases"/>
</dbReference>
<dbReference type="eggNOG" id="COG3843">
    <property type="taxonomic scope" value="Bacteria"/>
</dbReference>
<dbReference type="OrthoDB" id="5359237at2"/>
<dbReference type="STRING" id="1121448.DGI_0472"/>
<dbReference type="KEGG" id="dgg:DGI_0472"/>
<feature type="domain" description="MobA/VirD2-like nuclease" evidence="1">
    <location>
        <begin position="42"/>
        <end position="158"/>
    </location>
</feature>
<name>T2G7W9_MEGG1</name>
<dbReference type="Pfam" id="PF03432">
    <property type="entry name" value="Relaxase"/>
    <property type="match status" value="1"/>
</dbReference>
<organism evidence="3 4">
    <name type="scientific">Megalodesulfovibrio gigas (strain ATCC 19364 / DSM 1382 / NCIMB 9332 / VKM B-1759)</name>
    <name type="common">Desulfovibrio gigas</name>
    <dbReference type="NCBI Taxonomy" id="1121448"/>
    <lineage>
        <taxon>Bacteria</taxon>
        <taxon>Pseudomonadati</taxon>
        <taxon>Thermodesulfobacteriota</taxon>
        <taxon>Desulfovibrionia</taxon>
        <taxon>Desulfovibrionales</taxon>
        <taxon>Desulfovibrionaceae</taxon>
        <taxon>Megalodesulfovibrio</taxon>
    </lineage>
</organism>
<evidence type="ECO:0000259" key="1">
    <source>
        <dbReference type="Pfam" id="PF03432"/>
    </source>
</evidence>
<dbReference type="AlphaFoldDB" id="T2G7W9"/>
<sequence length="409" mass="47362">MISRRITCKPANDNYRRLANYIAGVGPHPDQDKVLFCWTEGCWAGDDYEWGIQEAMDTQDLNLRSKKEKSYHLIVSFRPEDDDKLTPEMFKEIEQSFAASLGFAEHQRHCGVHQNTGNIHLHIAYNMIHPEKLTRHEPFRDFHTRDRVCRELERRFDLAVDNGRGQSQTPEAERLGDKPATMEAHSGLESFESYAKSKREALLRAMQDATSWRDVHVTLAAHGLAIVLHGNGLAIMSRHGKQACKASAVDRNLSKSRLEARFGPYQPPGPEVAAIPSLEYYQPRPNVRHRDAGNGELFKAWQTAMDARKAELLSIRDQARTEVAAITTYWQKTRQEIEQMPASRRDRATLLHRARQNERQVKRTLYDRAIEQRDQFRREKHFLTWAAFRKIAQNQQQQQAREQSQGLER</sequence>
<accession>T2G7W9</accession>
<feature type="domain" description="TraI-like middle" evidence="2">
    <location>
        <begin position="178"/>
        <end position="267"/>
    </location>
</feature>
<proteinExistence type="predicted"/>
<gene>
    <name evidence="3" type="ORF">DGI_0472</name>
</gene>
<evidence type="ECO:0000259" key="2">
    <source>
        <dbReference type="Pfam" id="PF22863"/>
    </source>
</evidence>
<keyword evidence="4" id="KW-1185">Reference proteome</keyword>
<dbReference type="RefSeq" id="WP_021759014.1">
    <property type="nucleotide sequence ID" value="NC_022444.1"/>
</dbReference>
<dbReference type="HOGENOM" id="CLU_060533_0_0_7"/>
<dbReference type="InterPro" id="IPR054462">
    <property type="entry name" value="TraI_M"/>
</dbReference>
<dbReference type="PATRIC" id="fig|1121448.10.peg.468"/>
<reference evidence="4" key="2">
    <citation type="submission" date="2013-07" db="EMBL/GenBank/DDBJ databases">
        <authorList>
            <person name="Morais-Silva F.O."/>
            <person name="Rezende A.M."/>
            <person name="Pimentel C."/>
            <person name="Resende D.M."/>
            <person name="Santos C.I."/>
            <person name="Clemente C."/>
            <person name="de Oliveira L.M."/>
            <person name="da Silva S.M."/>
            <person name="Costa D.A."/>
            <person name="Varela-Raposo A."/>
            <person name="Horacio E.C.A."/>
            <person name="Matos M."/>
            <person name="Flores O."/>
            <person name="Ruiz J.C."/>
            <person name="Rodrigues-Pousada C."/>
        </authorList>
    </citation>
    <scope>NUCLEOTIDE SEQUENCE [LARGE SCALE GENOMIC DNA]</scope>
    <source>
        <strain evidence="4">ATCC 19364 / DSM 1382 / NCIMB 9332 / VKM B-1759</strain>
    </source>
</reference>
<dbReference type="InterPro" id="IPR005094">
    <property type="entry name" value="Endonuclease_MobA/VirD2"/>
</dbReference>
<dbReference type="Pfam" id="PF22863">
    <property type="entry name" value="TraI_middle"/>
    <property type="match status" value="1"/>
</dbReference>
<dbReference type="Proteomes" id="UP000016587">
    <property type="component" value="Chromosome"/>
</dbReference>
<reference evidence="3 4" key="1">
    <citation type="journal article" date="2013" name="J. Bacteriol.">
        <title>Roles of HynAB and Ech, the only two hydrogenases found in the model sulfate reducer Desulfovibrio gigas.</title>
        <authorList>
            <person name="Morais-Silva F.O."/>
            <person name="Santos C.I."/>
            <person name="Rodrigues R."/>
            <person name="Pereira I.A."/>
            <person name="Rodrigues-Pousada C."/>
        </authorList>
    </citation>
    <scope>NUCLEOTIDE SEQUENCE [LARGE SCALE GENOMIC DNA]</scope>
    <source>
        <strain evidence="4">ATCC 19364 / DSM 1382 / NCIMB 9332 / VKM B-1759</strain>
    </source>
</reference>